<dbReference type="Gene3D" id="3.40.1350.140">
    <property type="entry name" value="MepB-like"/>
    <property type="match status" value="1"/>
</dbReference>
<protein>
    <recommendedName>
        <fullName evidence="3">MepB family protein</fullName>
    </recommendedName>
</protein>
<dbReference type="InterPro" id="IPR038231">
    <property type="entry name" value="MepB-like_sf"/>
</dbReference>
<reference evidence="1" key="1">
    <citation type="journal article" date="2014" name="Int. J. Syst. Evol. Microbiol.">
        <title>Complete genome sequence of Corynebacterium casei LMG S-19264T (=DSM 44701T), isolated from a smear-ripened cheese.</title>
        <authorList>
            <consortium name="US DOE Joint Genome Institute (JGI-PGF)"/>
            <person name="Walter F."/>
            <person name="Albersmeier A."/>
            <person name="Kalinowski J."/>
            <person name="Ruckert C."/>
        </authorList>
    </citation>
    <scope>NUCLEOTIDE SEQUENCE</scope>
    <source>
        <strain evidence="1">CCM 8711</strain>
    </source>
</reference>
<dbReference type="AlphaFoldDB" id="A0A917J518"/>
<name>A0A917J518_9SPHI</name>
<dbReference type="PIRSF" id="PIRSF032285">
    <property type="entry name" value="UCP032285"/>
    <property type="match status" value="1"/>
</dbReference>
<evidence type="ECO:0008006" key="3">
    <source>
        <dbReference type="Google" id="ProtNLM"/>
    </source>
</evidence>
<accession>A0A917J518</accession>
<evidence type="ECO:0000313" key="2">
    <source>
        <dbReference type="Proteomes" id="UP000662074"/>
    </source>
</evidence>
<dbReference type="Proteomes" id="UP000662074">
    <property type="component" value="Unassembled WGS sequence"/>
</dbReference>
<dbReference type="RefSeq" id="WP_188413242.1">
    <property type="nucleotide sequence ID" value="NZ_BMDO01000001.1"/>
</dbReference>
<proteinExistence type="predicted"/>
<reference evidence="1" key="2">
    <citation type="submission" date="2020-09" db="EMBL/GenBank/DDBJ databases">
        <authorList>
            <person name="Sun Q."/>
            <person name="Sedlacek I."/>
        </authorList>
    </citation>
    <scope>NUCLEOTIDE SEQUENCE</scope>
    <source>
        <strain evidence="1">CCM 8711</strain>
    </source>
</reference>
<organism evidence="1 2">
    <name type="scientific">Mucilaginibacter galii</name>
    <dbReference type="NCBI Taxonomy" id="2005073"/>
    <lineage>
        <taxon>Bacteria</taxon>
        <taxon>Pseudomonadati</taxon>
        <taxon>Bacteroidota</taxon>
        <taxon>Sphingobacteriia</taxon>
        <taxon>Sphingobacteriales</taxon>
        <taxon>Sphingobacteriaceae</taxon>
        <taxon>Mucilaginibacter</taxon>
    </lineage>
</organism>
<dbReference type="EMBL" id="BMDO01000001">
    <property type="protein sequence ID" value="GGI49148.1"/>
    <property type="molecule type" value="Genomic_DNA"/>
</dbReference>
<evidence type="ECO:0000313" key="1">
    <source>
        <dbReference type="EMBL" id="GGI49148.1"/>
    </source>
</evidence>
<dbReference type="InterPro" id="IPR011235">
    <property type="entry name" value="MepB-like"/>
</dbReference>
<dbReference type="Pfam" id="PF08877">
    <property type="entry name" value="MepB-like"/>
    <property type="match status" value="1"/>
</dbReference>
<keyword evidence="2" id="KW-1185">Reference proteome</keyword>
<comment type="caution">
    <text evidence="1">The sequence shown here is derived from an EMBL/GenBank/DDBJ whole genome shotgun (WGS) entry which is preliminary data.</text>
</comment>
<gene>
    <name evidence="1" type="ORF">GCM10011425_03600</name>
</gene>
<sequence length="176" mass="20175">MPGEDTLTTVSMLPNELKNAKRLIYDNCGLALTNLKLNTASLEYEACSFELNSKKIQYRLSKITPRKTGQFVTIWKRNQDGITEPFDMSDDLDFIIIAAKREDDFGQFVFPKSILAEKGIITTNTNEGKRGIRVYPPWDNVTNKQAEKTQIWQTKYFFIIDDVNTASVDLIRKLLV</sequence>